<protein>
    <submittedName>
        <fullName evidence="5">Catenin alpha-3</fullName>
    </submittedName>
</protein>
<dbReference type="GO" id="GO:0016477">
    <property type="term" value="P:cell migration"/>
    <property type="evidence" value="ECO:0007669"/>
    <property type="project" value="TreeGrafter"/>
</dbReference>
<dbReference type="GO" id="GO:0051015">
    <property type="term" value="F:actin filament binding"/>
    <property type="evidence" value="ECO:0007669"/>
    <property type="project" value="InterPro"/>
</dbReference>
<dbReference type="GO" id="GO:0098609">
    <property type="term" value="P:cell-cell adhesion"/>
    <property type="evidence" value="ECO:0007669"/>
    <property type="project" value="TreeGrafter"/>
</dbReference>
<dbReference type="InterPro" id="IPR006077">
    <property type="entry name" value="Vinculin/catenin"/>
</dbReference>
<name>R0KEZ4_ANAPL</name>
<dbReference type="AlphaFoldDB" id="R0KEZ4"/>
<comment type="subcellular location">
    <subcellularLocation>
        <location evidence="1">Cytoplasm</location>
    </subcellularLocation>
</comment>
<dbReference type="InterPro" id="IPR036723">
    <property type="entry name" value="Alpha-catenin/vinculin-like_sf"/>
</dbReference>
<dbReference type="Gene3D" id="1.20.120.810">
    <property type="entry name" value="Vinculin, Vh2 four-helix bundle"/>
    <property type="match status" value="2"/>
</dbReference>
<dbReference type="GO" id="GO:0005916">
    <property type="term" value="C:fascia adherens"/>
    <property type="evidence" value="ECO:0007669"/>
    <property type="project" value="TreeGrafter"/>
</dbReference>
<feature type="region of interest" description="Disordered" evidence="4">
    <location>
        <begin position="64"/>
        <end position="84"/>
    </location>
</feature>
<evidence type="ECO:0000256" key="4">
    <source>
        <dbReference type="SAM" id="MobiDB-lite"/>
    </source>
</evidence>
<dbReference type="GO" id="GO:0008013">
    <property type="term" value="F:beta-catenin binding"/>
    <property type="evidence" value="ECO:0007669"/>
    <property type="project" value="TreeGrafter"/>
</dbReference>
<evidence type="ECO:0000256" key="1">
    <source>
        <dbReference type="ARBA" id="ARBA00004496"/>
    </source>
</evidence>
<dbReference type="PANTHER" id="PTHR18914:SF21">
    <property type="entry name" value="CATENIN ALPHA-3"/>
    <property type="match status" value="1"/>
</dbReference>
<evidence type="ECO:0000256" key="2">
    <source>
        <dbReference type="ARBA" id="ARBA00008376"/>
    </source>
</evidence>
<organism evidence="5 6">
    <name type="scientific">Anas platyrhynchos</name>
    <name type="common">Mallard</name>
    <name type="synonym">Anas boschas</name>
    <dbReference type="NCBI Taxonomy" id="8839"/>
    <lineage>
        <taxon>Eukaryota</taxon>
        <taxon>Metazoa</taxon>
        <taxon>Chordata</taxon>
        <taxon>Craniata</taxon>
        <taxon>Vertebrata</taxon>
        <taxon>Euteleostomi</taxon>
        <taxon>Archelosauria</taxon>
        <taxon>Archosauria</taxon>
        <taxon>Dinosauria</taxon>
        <taxon>Saurischia</taxon>
        <taxon>Theropoda</taxon>
        <taxon>Coelurosauria</taxon>
        <taxon>Aves</taxon>
        <taxon>Neognathae</taxon>
        <taxon>Galloanserae</taxon>
        <taxon>Anseriformes</taxon>
        <taxon>Anatidae</taxon>
        <taxon>Anatinae</taxon>
        <taxon>Anas</taxon>
    </lineage>
</organism>
<keyword evidence="6" id="KW-1185">Reference proteome</keyword>
<dbReference type="EMBL" id="KB742402">
    <property type="protein sequence ID" value="EOB09001.1"/>
    <property type="molecule type" value="Genomic_DNA"/>
</dbReference>
<dbReference type="Gene3D" id="1.20.120.230">
    <property type="entry name" value="Alpha-catenin/vinculin-like"/>
    <property type="match status" value="4"/>
</dbReference>
<accession>R0KEZ4</accession>
<dbReference type="Pfam" id="PF01044">
    <property type="entry name" value="Vinculin"/>
    <property type="match status" value="4"/>
</dbReference>
<keyword evidence="3" id="KW-0963">Cytoplasm</keyword>
<sequence length="1095" mass="121539">MNEFLQLAKLSKKGFFDFVLSFIVTFINGCNIFEESDDDVASGSLVLPSVIVLQSYLPEHPKCPKRNRCARGPNTKSTHTATAQKQRLAATGMSSAGSKGSAGMFLGSCYPSCGVAVPDLAPLTGVSQPSYSTVLHLTLLNSARDLQDDDPVLLAVQKGSILLSTLTIACKALQESLFTLVPMQVLTDKKEKNNALNVAIDSMCKKTRDLRRQLRKAIIDHISDSFLDTTVPLLVLIEAAKNGREKEIKEYAAIFREHTSRLVEFWDAFWLDCWMSDGDPHGCFSTLEAAGDVDGRKKMHAPSLASTRSHAAVGMLVFGKVQTAAAAWVKVAKHGPWGKEKEGWHAKQPGRKSWSLSAVMVINAALALSARPKSQVVKNNMEMYRSTWENHIHVLTEAVDDITSIDDFLAVSESHILEDVNKCIIALREQNADNLDRAAGAIRGRASRVAHIVSGEMDNYEPGTYTEGVMKNVQYLTKNGVHQGHMLKEAVVHRISFENNGAEECRRTVYDLMVQIVGLDCPCVYREVTLQVNEVTAKCGMQEYSPPPVIPEFISQVNIALESLSKNTVHLFDDNQFVDVSKKVYDTIHNIRCSVMMIREKEFYKRYLKGQTGKANVCQERLCERLCYCRTSGYYINQNIAVMEIDYGSLRQGCELRAFQQQIAAWFTIKSLRAELTGSDSEANMLCTGMDGTPEELEDVSDLEEDHEARSRTSVQTEGKTDRAKMTQLPEAEKEKIAEQVADFKKVKSKLDAEIEIWDDTSNDIIVLAKRMCVIMMEMTDFTRPLNCRLESSNLKTSWCLLWPQQSSSLDVHGEGSEKASCVLEHCQSPSCLLGKVNEGTQEESRMPVVYLLGVKEATGLEEEKKIDSISIQVHPHSSSSYLTLCPSWCPSSGSNASSSSVSSVMAEESGDTVRYNLHGGRGPLKNTSDVINAAKMISESGSRMDVLARLIANQCPDQSCKQDLLAYLEQIKLYSHQLKICSQVKAEIQNLGGELIMSALDSVTSLIQAAKNLMNAVVQTVKMSYIASTKIIKIQSPTGPRHPVVMWRMKAPEKKPLIKREKPEEIYAAVRKGSAKKRIHPVQVMSEFRGREVV</sequence>
<dbReference type="GO" id="GO:0005737">
    <property type="term" value="C:cytoplasm"/>
    <property type="evidence" value="ECO:0007669"/>
    <property type="project" value="UniProtKB-SubCell"/>
</dbReference>
<dbReference type="Proteomes" id="UP000296049">
    <property type="component" value="Unassembled WGS sequence"/>
</dbReference>
<gene>
    <name evidence="5" type="ORF">Anapl_06188</name>
</gene>
<proteinExistence type="inferred from homology"/>
<feature type="compositionally biased region" description="Acidic residues" evidence="4">
    <location>
        <begin position="696"/>
        <end position="706"/>
    </location>
</feature>
<evidence type="ECO:0000256" key="3">
    <source>
        <dbReference type="ARBA" id="ARBA00022490"/>
    </source>
</evidence>
<dbReference type="GO" id="GO:0005912">
    <property type="term" value="C:adherens junction"/>
    <property type="evidence" value="ECO:0007669"/>
    <property type="project" value="TreeGrafter"/>
</dbReference>
<feature type="compositionally biased region" description="Polar residues" evidence="4">
    <location>
        <begin position="74"/>
        <end position="84"/>
    </location>
</feature>
<evidence type="ECO:0000313" key="6">
    <source>
        <dbReference type="Proteomes" id="UP000296049"/>
    </source>
</evidence>
<reference evidence="6" key="1">
    <citation type="journal article" date="2013" name="Nat. Genet.">
        <title>The duck genome and transcriptome provide insight into an avian influenza virus reservoir species.</title>
        <authorList>
            <person name="Huang Y."/>
            <person name="Li Y."/>
            <person name="Burt D.W."/>
            <person name="Chen H."/>
            <person name="Zhang Y."/>
            <person name="Qian W."/>
            <person name="Kim H."/>
            <person name="Gan S."/>
            <person name="Zhao Y."/>
            <person name="Li J."/>
            <person name="Yi K."/>
            <person name="Feng H."/>
            <person name="Zhu P."/>
            <person name="Li B."/>
            <person name="Liu Q."/>
            <person name="Fairley S."/>
            <person name="Magor K.E."/>
            <person name="Du Z."/>
            <person name="Hu X."/>
            <person name="Goodman L."/>
            <person name="Tafer H."/>
            <person name="Vignal A."/>
            <person name="Lee T."/>
            <person name="Kim K.W."/>
            <person name="Sheng Z."/>
            <person name="An Y."/>
            <person name="Searle S."/>
            <person name="Herrero J."/>
            <person name="Groenen M.A."/>
            <person name="Crooijmans R.P."/>
            <person name="Faraut T."/>
            <person name="Cai Q."/>
            <person name="Webster R.G."/>
            <person name="Aldridge J.R."/>
            <person name="Warren W.C."/>
            <person name="Bartschat S."/>
            <person name="Kehr S."/>
            <person name="Marz M."/>
            <person name="Stadler P.F."/>
            <person name="Smith J."/>
            <person name="Kraus R.H."/>
            <person name="Zhao Y."/>
            <person name="Ren L."/>
            <person name="Fei J."/>
            <person name="Morisson M."/>
            <person name="Kaiser P."/>
            <person name="Griffin D.K."/>
            <person name="Rao M."/>
            <person name="Pitel F."/>
            <person name="Wang J."/>
            <person name="Li N."/>
        </authorList>
    </citation>
    <scope>NUCLEOTIDE SEQUENCE [LARGE SCALE GENOMIC DNA]</scope>
</reference>
<evidence type="ECO:0000313" key="5">
    <source>
        <dbReference type="EMBL" id="EOB09001.1"/>
    </source>
</evidence>
<comment type="similarity">
    <text evidence="2">Belongs to the vinculin/alpha-catenin family.</text>
</comment>
<feature type="region of interest" description="Disordered" evidence="4">
    <location>
        <begin position="696"/>
        <end position="726"/>
    </location>
</feature>
<dbReference type="PANTHER" id="PTHR18914">
    <property type="entry name" value="ALPHA CATENIN"/>
    <property type="match status" value="1"/>
</dbReference>
<dbReference type="SUPFAM" id="SSF47220">
    <property type="entry name" value="alpha-catenin/vinculin-like"/>
    <property type="match status" value="6"/>
</dbReference>